<keyword evidence="1" id="KW-0808">Transferase</keyword>
<dbReference type="Gene3D" id="3.40.630.30">
    <property type="match status" value="1"/>
</dbReference>
<keyword evidence="5" id="KW-1185">Reference proteome</keyword>
<dbReference type="CDD" id="cd04301">
    <property type="entry name" value="NAT_SF"/>
    <property type="match status" value="1"/>
</dbReference>
<dbReference type="OrthoDB" id="4208at2"/>
<dbReference type="PANTHER" id="PTHR43420">
    <property type="entry name" value="ACETYLTRANSFERASE"/>
    <property type="match status" value="1"/>
</dbReference>
<dbReference type="PROSITE" id="PS51186">
    <property type="entry name" value="GNAT"/>
    <property type="match status" value="1"/>
</dbReference>
<evidence type="ECO:0000256" key="1">
    <source>
        <dbReference type="ARBA" id="ARBA00022679"/>
    </source>
</evidence>
<organism evidence="4 5">
    <name type="scientific">Streptomyces bungoensis</name>
    <dbReference type="NCBI Taxonomy" id="285568"/>
    <lineage>
        <taxon>Bacteria</taxon>
        <taxon>Bacillati</taxon>
        <taxon>Actinomycetota</taxon>
        <taxon>Actinomycetes</taxon>
        <taxon>Kitasatosporales</taxon>
        <taxon>Streptomycetaceae</taxon>
        <taxon>Streptomyces</taxon>
    </lineage>
</organism>
<dbReference type="RefSeq" id="WP_061920623.1">
    <property type="nucleotide sequence ID" value="NZ_JBEYBH010000006.1"/>
</dbReference>
<accession>A0A101T4C3</accession>
<evidence type="ECO:0000313" key="4">
    <source>
        <dbReference type="EMBL" id="KUN85539.1"/>
    </source>
</evidence>
<dbReference type="SUPFAM" id="SSF55729">
    <property type="entry name" value="Acyl-CoA N-acyltransferases (Nat)"/>
    <property type="match status" value="1"/>
</dbReference>
<gene>
    <name evidence="4" type="ORF">AQJ66_13605</name>
</gene>
<dbReference type="PANTHER" id="PTHR43420:SF12">
    <property type="entry name" value="N-ACETYLTRANSFERASE DOMAIN-CONTAINING PROTEIN"/>
    <property type="match status" value="1"/>
</dbReference>
<evidence type="ECO:0000256" key="2">
    <source>
        <dbReference type="ARBA" id="ARBA00023315"/>
    </source>
</evidence>
<evidence type="ECO:0000259" key="3">
    <source>
        <dbReference type="PROSITE" id="PS51186"/>
    </source>
</evidence>
<evidence type="ECO:0000313" key="5">
    <source>
        <dbReference type="Proteomes" id="UP000053024"/>
    </source>
</evidence>
<protein>
    <recommendedName>
        <fullName evidence="3">N-acetyltransferase domain-containing protein</fullName>
    </recommendedName>
</protein>
<dbReference type="InterPro" id="IPR050680">
    <property type="entry name" value="YpeA/RimI_acetyltransf"/>
</dbReference>
<dbReference type="AlphaFoldDB" id="A0A101T4C3"/>
<keyword evidence="2" id="KW-0012">Acyltransferase</keyword>
<sequence>MSVSDPTVGDLLVFHFECLQGMYFSEYQRLEGGSLLFSDAIKDPYYNFFAPGSPTAAAALPAAIEEEFVRRGRQPALYLTPQAAQADTSGAGRDVWATDAWLVGDTAALAGPEGGDGNLRLRTVGREDREAYVATFTAAYSGDDPDDPYGDLDSAYSESLGASFGNEVPGYRKYYVLATLDEQPVGVAALFTAGGLAGVYGVGTLPGHRRAGIGSAIMRYLARIAETDGCAHIMLQTEARSAVQRWYERLGYRHVFDASYLTVAPEAGA</sequence>
<dbReference type="InterPro" id="IPR000182">
    <property type="entry name" value="GNAT_dom"/>
</dbReference>
<reference evidence="4 5" key="1">
    <citation type="submission" date="2015-10" db="EMBL/GenBank/DDBJ databases">
        <title>Draft genome sequence of Streptomyces bungoensis DSM 41781, type strain for the species Streptomyces bungoensis.</title>
        <authorList>
            <person name="Ruckert C."/>
            <person name="Winkler A."/>
            <person name="Kalinowski J."/>
            <person name="Kampfer P."/>
            <person name="Glaeser S."/>
        </authorList>
    </citation>
    <scope>NUCLEOTIDE SEQUENCE [LARGE SCALE GENOMIC DNA]</scope>
    <source>
        <strain evidence="4 5">DSM 41781</strain>
    </source>
</reference>
<dbReference type="GO" id="GO:0016747">
    <property type="term" value="F:acyltransferase activity, transferring groups other than amino-acyl groups"/>
    <property type="evidence" value="ECO:0007669"/>
    <property type="project" value="InterPro"/>
</dbReference>
<dbReference type="InterPro" id="IPR016181">
    <property type="entry name" value="Acyl_CoA_acyltransferase"/>
</dbReference>
<dbReference type="EMBL" id="LMWX01000019">
    <property type="protein sequence ID" value="KUN85539.1"/>
    <property type="molecule type" value="Genomic_DNA"/>
</dbReference>
<proteinExistence type="predicted"/>
<dbReference type="Pfam" id="PF00583">
    <property type="entry name" value="Acetyltransf_1"/>
    <property type="match status" value="1"/>
</dbReference>
<name>A0A101T4C3_9ACTN</name>
<comment type="caution">
    <text evidence="4">The sequence shown here is derived from an EMBL/GenBank/DDBJ whole genome shotgun (WGS) entry which is preliminary data.</text>
</comment>
<dbReference type="STRING" id="285568.AQJ66_13605"/>
<dbReference type="Proteomes" id="UP000053024">
    <property type="component" value="Unassembled WGS sequence"/>
</dbReference>
<feature type="domain" description="N-acetyltransferase" evidence="3">
    <location>
        <begin position="119"/>
        <end position="269"/>
    </location>
</feature>